<sequence>MILKHPAWDTSYLYLLQQRPLPIALVNVFNDYCHRLHLHARPFNEGRQAALNFFDLSSPVLPHFH</sequence>
<dbReference type="AlphaFoldDB" id="D5MF63"/>
<dbReference type="KEGG" id="mox:DAMO_1332"/>
<evidence type="ECO:0000313" key="1">
    <source>
        <dbReference type="EMBL" id="CBE68392.1"/>
    </source>
</evidence>
<reference evidence="1 2" key="1">
    <citation type="journal article" date="2010" name="Nature">
        <title>Nitrite-driven anaerobic methane oxidation by oxygenic bacteria.</title>
        <authorList>
            <person name="Ettwig K.F."/>
            <person name="Butler M.K."/>
            <person name="Le Paslier D."/>
            <person name="Pelletier E."/>
            <person name="Mangenot S."/>
            <person name="Kuypers M.M.M."/>
            <person name="Schreiber F."/>
            <person name="Dutilh B.E."/>
            <person name="Zedelius J."/>
            <person name="de Beer D."/>
            <person name="Gloerich J."/>
            <person name="Wessels H.J.C.T."/>
            <person name="van Allen T."/>
            <person name="Luesken F."/>
            <person name="Wu M."/>
            <person name="van de Pas-Schoonen K.T."/>
            <person name="Op den Camp H.J.M."/>
            <person name="Janssen-Megens E.M."/>
            <person name="Francoijs K-J."/>
            <person name="Stunnenberg H."/>
            <person name="Weissenbach J."/>
            <person name="Jetten M.S.M."/>
            <person name="Strous M."/>
        </authorList>
    </citation>
    <scope>NUCLEOTIDE SEQUENCE [LARGE SCALE GENOMIC DNA]</scope>
</reference>
<dbReference type="EMBL" id="FP565575">
    <property type="protein sequence ID" value="CBE68392.1"/>
    <property type="molecule type" value="Genomic_DNA"/>
</dbReference>
<name>D5MF63_METO1</name>
<proteinExistence type="predicted"/>
<organism evidence="1 2">
    <name type="scientific">Methylomirabilis oxygeniifera</name>
    <dbReference type="NCBI Taxonomy" id="671143"/>
    <lineage>
        <taxon>Bacteria</taxon>
        <taxon>Candidatus Methylomirabilota</taxon>
        <taxon>Candidatus Methylomirabilia</taxon>
        <taxon>Candidatus Methylomirabilales</taxon>
        <taxon>Candidatus Methylomirabilaceae</taxon>
        <taxon>Candidatus Methylomirabilis</taxon>
    </lineage>
</organism>
<protein>
    <submittedName>
        <fullName evidence="1">Uncharacterized protein</fullName>
    </submittedName>
</protein>
<dbReference type="HOGENOM" id="CLU_2841614_0_0_0"/>
<gene>
    <name evidence="1" type="ORF">DAMO_1332</name>
</gene>
<dbReference type="Proteomes" id="UP000006898">
    <property type="component" value="Chromosome"/>
</dbReference>
<evidence type="ECO:0000313" key="2">
    <source>
        <dbReference type="Proteomes" id="UP000006898"/>
    </source>
</evidence>
<accession>D5MF63</accession>